<dbReference type="GO" id="GO:0003677">
    <property type="term" value="F:DNA binding"/>
    <property type="evidence" value="ECO:0007669"/>
    <property type="project" value="TreeGrafter"/>
</dbReference>
<dbReference type="InterPro" id="IPR044998">
    <property type="entry name" value="Timeless"/>
</dbReference>
<keyword evidence="7" id="KW-0539">Nucleus</keyword>
<dbReference type="PANTHER" id="PTHR22940:SF4">
    <property type="entry name" value="PROTEIN TIMELESS HOMOLOG"/>
    <property type="match status" value="1"/>
</dbReference>
<keyword evidence="6" id="KW-0234">DNA repair</keyword>
<comment type="subcellular location">
    <subcellularLocation>
        <location evidence="1">Nucleus</location>
    </subcellularLocation>
</comment>
<dbReference type="GO" id="GO:0043111">
    <property type="term" value="P:replication fork arrest"/>
    <property type="evidence" value="ECO:0007669"/>
    <property type="project" value="TreeGrafter"/>
</dbReference>
<evidence type="ECO:0000259" key="11">
    <source>
        <dbReference type="Pfam" id="PF04821"/>
    </source>
</evidence>
<dbReference type="InterPro" id="IPR006906">
    <property type="entry name" value="Timeless_N"/>
</dbReference>
<dbReference type="GO" id="GO:0031298">
    <property type="term" value="C:replication fork protection complex"/>
    <property type="evidence" value="ECO:0007669"/>
    <property type="project" value="TreeGrafter"/>
</dbReference>
<feature type="compositionally biased region" description="Polar residues" evidence="10">
    <location>
        <begin position="1010"/>
        <end position="1022"/>
    </location>
</feature>
<comment type="caution">
    <text evidence="12">The sequence shown here is derived from an EMBL/GenBank/DDBJ whole genome shotgun (WGS) entry which is preliminary data.</text>
</comment>
<dbReference type="OrthoDB" id="310853at2759"/>
<evidence type="ECO:0000256" key="2">
    <source>
        <dbReference type="ARBA" id="ARBA00008174"/>
    </source>
</evidence>
<protein>
    <recommendedName>
        <fullName evidence="3">Topoisomerase 1-associated factor 1</fullName>
    </recommendedName>
</protein>
<evidence type="ECO:0000256" key="6">
    <source>
        <dbReference type="ARBA" id="ARBA00023204"/>
    </source>
</evidence>
<comment type="similarity">
    <text evidence="2">Belongs to the timeless family.</text>
</comment>
<feature type="compositionally biased region" description="Polar residues" evidence="10">
    <location>
        <begin position="1220"/>
        <end position="1229"/>
    </location>
</feature>
<evidence type="ECO:0000256" key="9">
    <source>
        <dbReference type="ARBA" id="ARBA00023306"/>
    </source>
</evidence>
<feature type="compositionally biased region" description="Acidic residues" evidence="10">
    <location>
        <begin position="1162"/>
        <end position="1174"/>
    </location>
</feature>
<feature type="domain" description="Timeless N-terminal" evidence="11">
    <location>
        <begin position="34"/>
        <end position="349"/>
    </location>
</feature>
<feature type="compositionally biased region" description="Acidic residues" evidence="10">
    <location>
        <begin position="1192"/>
        <end position="1214"/>
    </location>
</feature>
<feature type="region of interest" description="Disordered" evidence="10">
    <location>
        <begin position="977"/>
        <end position="1029"/>
    </location>
</feature>
<evidence type="ECO:0000256" key="3">
    <source>
        <dbReference type="ARBA" id="ARBA00021529"/>
    </source>
</evidence>
<organism evidence="12 13">
    <name type="scientific">Maudiozyma barnettii</name>
    <dbReference type="NCBI Taxonomy" id="61262"/>
    <lineage>
        <taxon>Eukaryota</taxon>
        <taxon>Fungi</taxon>
        <taxon>Dikarya</taxon>
        <taxon>Ascomycota</taxon>
        <taxon>Saccharomycotina</taxon>
        <taxon>Saccharomycetes</taxon>
        <taxon>Saccharomycetales</taxon>
        <taxon>Saccharomycetaceae</taxon>
        <taxon>Maudiozyma</taxon>
    </lineage>
</organism>
<keyword evidence="9" id="KW-0131">Cell cycle</keyword>
<feature type="compositionally biased region" description="Basic residues" evidence="10">
    <location>
        <begin position="982"/>
        <end position="1000"/>
    </location>
</feature>
<gene>
    <name evidence="12" type="ORF">KABA2_03S09020</name>
</gene>
<evidence type="ECO:0000256" key="5">
    <source>
        <dbReference type="ARBA" id="ARBA00022880"/>
    </source>
</evidence>
<dbReference type="GO" id="GO:0000076">
    <property type="term" value="P:DNA replication checkpoint signaling"/>
    <property type="evidence" value="ECO:0007669"/>
    <property type="project" value="TreeGrafter"/>
</dbReference>
<dbReference type="EMBL" id="CAEFZW010000003">
    <property type="protein sequence ID" value="CAB4253948.1"/>
    <property type="molecule type" value="Genomic_DNA"/>
</dbReference>
<keyword evidence="5" id="KW-0236">DNA replication inhibitor</keyword>
<dbReference type="Proteomes" id="UP000644660">
    <property type="component" value="Unassembled WGS sequence"/>
</dbReference>
<dbReference type="AlphaFoldDB" id="A0A8H2VF16"/>
<keyword evidence="8" id="KW-0469">Meiosis</keyword>
<feature type="region of interest" description="Disordered" evidence="10">
    <location>
        <begin position="1128"/>
        <end position="1230"/>
    </location>
</feature>
<evidence type="ECO:0000313" key="12">
    <source>
        <dbReference type="EMBL" id="CAB4253948.1"/>
    </source>
</evidence>
<proteinExistence type="inferred from homology"/>
<dbReference type="GeneID" id="64856924"/>
<keyword evidence="4" id="KW-0227">DNA damage</keyword>
<evidence type="ECO:0000256" key="1">
    <source>
        <dbReference type="ARBA" id="ARBA00004123"/>
    </source>
</evidence>
<evidence type="ECO:0000313" key="13">
    <source>
        <dbReference type="Proteomes" id="UP000644660"/>
    </source>
</evidence>
<feature type="compositionally biased region" description="Basic and acidic residues" evidence="10">
    <location>
        <begin position="1128"/>
        <end position="1140"/>
    </location>
</feature>
<evidence type="ECO:0000256" key="10">
    <source>
        <dbReference type="SAM" id="MobiDB-lite"/>
    </source>
</evidence>
<dbReference type="PANTHER" id="PTHR22940">
    <property type="entry name" value="TIMEOUT/TIMELESS-2"/>
    <property type="match status" value="1"/>
</dbReference>
<name>A0A8H2VF16_9SACH</name>
<dbReference type="RefSeq" id="XP_041405793.1">
    <property type="nucleotide sequence ID" value="XM_041549859.1"/>
</dbReference>
<sequence length="1251" mass="143434">MTDINPSIVLKARIALLSTSIGGPDYSSNEPTPQYKLGDEALLCLKDLKRWFKLVDDEQNRLDVAMATAEYKILINDLIPILIEWETKEAQHKTIGQGLSVSKSYYDKIALQSLQLMVLMTWPLILTDQSTISQVNNYAEVKKYQLTYKKAILSTEDGKVLRAVVRLVTNVMRIDRMQRTPHDNMIIKLALNFFRNVIAIEPGELTITNKKKTPKGINAIDTLPPGVSNDDISLNSVIVSFNKNKVFKLLLTLSSSMTKEFDQDFINVPLLEIMTYLTKDMNQDFLIEPSLNKNSESSSTNKNDHLKSVYLSRPNIELTDLLKKETEMKKNLIKHTSSRHSRFGAMLSIQTPNGGRLTVSGGQNLLDESSAMDKIDARKKWNKRQLQKRQDPMEEGLPAGFLNSEKYTVPLTDSTAKSFIRFLNNFIDSSFNILLHSINNYFTTEQDKIVTLEQIEYLLFTAWFIKYQVKRCNEDPTADIAMIGETLNETSYILVCQLLRSSFDMKNWPVVHATMIAFNELLLLLNDNTIQNREDFDIQYILSRLFSEDRIHLLSSLPRTAFRHSEHYMKICIHLTHSVLKILEKNTANPFVIEGKNRKSSKKQNLSEDDIKKLMEHHNIDRDLAIELLVPQNKEIEVDFTRVQSRFINDATMDTYINFLERFRELDHQSIKHAVAFFHRILTKAKEETYLFRLDLIVLLRDILDSSSLAKNSKSRKYVEDFSNYLLYRLKKRLKTSPAWFVGLLFPSLHDSQIGYYQRYGEPRSTSTRNRFGVTPSIFRPIEDEETLPIAIVRDMKVGILVSAIIDNGDTDILELLKKNIEVCLAFYDVALGIAESVETIPKEVEKENFKLPDEFKKHLLINKDFRALLALLEYSVPHTDDDKCVLISKCNYAQLLTDLQSLEKYLTTPFETPNGKSSSSYLIRSIENSENIYVDEDGWNGHEEYDYDDPSIIRDDDEYFKSLDQNMDDRLKGKEMARGLAKSKKLNRSKTPRSKRGRNKLPMFDVDDNSPTSQKDSSHSFVASREYISDSDDEEDMSTIFYENEIYLRYLLEKYNQILSPAQSSMYAKFRNERVSNNGTIINVGAYTELFGGPIPTLQELRKSSTGSTGPNMVLHDLSAKKMEDTFKSTDGMNSDKEIATTNQEGETEDLHQSPSGKSNEEEEEEDDDDDDVGPPNYKNKKRKLSAIDSNTDDEDDNDDVPNPDVSNDDESDTPALLGTQSLNNSDISNKDTVYDTIMKNMEKNDQEAY</sequence>
<keyword evidence="13" id="KW-1185">Reference proteome</keyword>
<dbReference type="GO" id="GO:0006281">
    <property type="term" value="P:DNA repair"/>
    <property type="evidence" value="ECO:0007669"/>
    <property type="project" value="UniProtKB-KW"/>
</dbReference>
<reference evidence="12 13" key="1">
    <citation type="submission" date="2020-05" db="EMBL/GenBank/DDBJ databases">
        <authorList>
            <person name="Casaregola S."/>
            <person name="Devillers H."/>
            <person name="Grondin C."/>
        </authorList>
    </citation>
    <scope>NUCLEOTIDE SEQUENCE [LARGE SCALE GENOMIC DNA]</scope>
    <source>
        <strain evidence="12 13">CLIB 1767</strain>
    </source>
</reference>
<evidence type="ECO:0000256" key="4">
    <source>
        <dbReference type="ARBA" id="ARBA00022763"/>
    </source>
</evidence>
<evidence type="ECO:0000256" key="7">
    <source>
        <dbReference type="ARBA" id="ARBA00023242"/>
    </source>
</evidence>
<evidence type="ECO:0000256" key="8">
    <source>
        <dbReference type="ARBA" id="ARBA00023254"/>
    </source>
</evidence>
<accession>A0A8H2VF16</accession>
<dbReference type="Pfam" id="PF04821">
    <property type="entry name" value="TIMELESS"/>
    <property type="match status" value="1"/>
</dbReference>
<dbReference type="GO" id="GO:0051321">
    <property type="term" value="P:meiotic cell cycle"/>
    <property type="evidence" value="ECO:0007669"/>
    <property type="project" value="UniProtKB-KW"/>
</dbReference>